<dbReference type="STRING" id="1156394.T0Q1Z7"/>
<gene>
    <name evidence="8" type="ORF">SDRG_10643</name>
</gene>
<dbReference type="InterPro" id="IPR012337">
    <property type="entry name" value="RNaseH-like_sf"/>
</dbReference>
<evidence type="ECO:0000259" key="7">
    <source>
        <dbReference type="SMART" id="SM00479"/>
    </source>
</evidence>
<dbReference type="GeneID" id="19951370"/>
<dbReference type="AlphaFoldDB" id="T0Q1Z7"/>
<dbReference type="GO" id="GO:0005634">
    <property type="term" value="C:nucleus"/>
    <property type="evidence" value="ECO:0007669"/>
    <property type="project" value="UniProtKB-SubCell"/>
</dbReference>
<comment type="similarity">
    <text evidence="2">Belongs to the REXO1/REXO3 family.</text>
</comment>
<dbReference type="SMART" id="SM00479">
    <property type="entry name" value="EXOIII"/>
    <property type="match status" value="1"/>
</dbReference>
<keyword evidence="4" id="KW-0378">Hydrolase</keyword>
<dbReference type="InterPro" id="IPR036397">
    <property type="entry name" value="RNaseH_sf"/>
</dbReference>
<feature type="region of interest" description="Disordered" evidence="6">
    <location>
        <begin position="1"/>
        <end position="23"/>
    </location>
</feature>
<dbReference type="PANTHER" id="PTHR12801:SF115">
    <property type="entry name" value="FI18136P1-RELATED"/>
    <property type="match status" value="1"/>
</dbReference>
<evidence type="ECO:0000256" key="1">
    <source>
        <dbReference type="ARBA" id="ARBA00004123"/>
    </source>
</evidence>
<dbReference type="Gene3D" id="3.30.420.10">
    <property type="entry name" value="Ribonuclease H-like superfamily/Ribonuclease H"/>
    <property type="match status" value="1"/>
</dbReference>
<protein>
    <recommendedName>
        <fullName evidence="7">Exonuclease domain-containing protein</fullName>
    </recommendedName>
</protein>
<accession>T0Q1Z7</accession>
<proteinExistence type="inferred from homology"/>
<comment type="subcellular location">
    <subcellularLocation>
        <location evidence="1">Nucleus</location>
    </subcellularLocation>
</comment>
<dbReference type="RefSeq" id="XP_008614866.1">
    <property type="nucleotide sequence ID" value="XM_008616644.1"/>
</dbReference>
<evidence type="ECO:0000256" key="5">
    <source>
        <dbReference type="ARBA" id="ARBA00023242"/>
    </source>
</evidence>
<dbReference type="GO" id="GO:0004527">
    <property type="term" value="F:exonuclease activity"/>
    <property type="evidence" value="ECO:0007669"/>
    <property type="project" value="InterPro"/>
</dbReference>
<dbReference type="eggNOG" id="KOG2248">
    <property type="taxonomic scope" value="Eukaryota"/>
</dbReference>
<keyword evidence="3" id="KW-0540">Nuclease</keyword>
<dbReference type="InterPro" id="IPR013520">
    <property type="entry name" value="Ribonucl_H"/>
</dbReference>
<dbReference type="InParanoid" id="T0Q1Z7"/>
<evidence type="ECO:0000256" key="4">
    <source>
        <dbReference type="ARBA" id="ARBA00022801"/>
    </source>
</evidence>
<evidence type="ECO:0000313" key="8">
    <source>
        <dbReference type="EMBL" id="EQC31859.1"/>
    </source>
</evidence>
<feature type="domain" description="Exonuclease" evidence="7">
    <location>
        <begin position="69"/>
        <end position="239"/>
    </location>
</feature>
<dbReference type="PANTHER" id="PTHR12801">
    <property type="entry name" value="RNA EXONUCLEASE REXO1 / RECO3 FAMILY MEMBER-RELATED"/>
    <property type="match status" value="1"/>
</dbReference>
<dbReference type="OrthoDB" id="16516at2759"/>
<dbReference type="EMBL" id="JH767167">
    <property type="protein sequence ID" value="EQC31859.1"/>
    <property type="molecule type" value="Genomic_DNA"/>
</dbReference>
<sequence>MSSPETNSKRARSDEPEASTKKVKISRTYEELAALCKQDPRFHDRYEARPRTWVSTSTMKKSSKAQYKRVVALDCEMCVTLSERRDDRDSHALVRVTLIDGEDPDVILVDLIVHQPPPGRIIYDYKTDIHGLSGELIFGSKIDVARARKEVLKHLGPDTVLVGHSVDGDLASMMIHHSNCLDTALLYKRMDVPEIKSTPGLRELTVQLLKIEMPPVHDSFLDAKMTMLAAQYALTNPIGPVIVYKAPATTWGPPPSEPSANEPGAKPLTMPPRIKSSAKPAARAPVMALPRPGQDDGPAAQWVIHRIPKGIFNSDIQSFVTKTTSVVPEMVENVVFKSQWGSCSVNFPSAMHANLAFAMLTGDESKDPLDRVVKKVEVPNKAGTIYKGIKIMTAKK</sequence>
<organism evidence="8 9">
    <name type="scientific">Saprolegnia diclina (strain VS20)</name>
    <dbReference type="NCBI Taxonomy" id="1156394"/>
    <lineage>
        <taxon>Eukaryota</taxon>
        <taxon>Sar</taxon>
        <taxon>Stramenopiles</taxon>
        <taxon>Oomycota</taxon>
        <taxon>Saprolegniomycetes</taxon>
        <taxon>Saprolegniales</taxon>
        <taxon>Saprolegniaceae</taxon>
        <taxon>Saprolegnia</taxon>
    </lineage>
</organism>
<dbReference type="OMA" id="PQGHDST"/>
<dbReference type="Proteomes" id="UP000030762">
    <property type="component" value="Unassembled WGS sequence"/>
</dbReference>
<reference evidence="8 9" key="1">
    <citation type="submission" date="2012-04" db="EMBL/GenBank/DDBJ databases">
        <title>The Genome Sequence of Saprolegnia declina VS20.</title>
        <authorList>
            <consortium name="The Broad Institute Genome Sequencing Platform"/>
            <person name="Russ C."/>
            <person name="Nusbaum C."/>
            <person name="Tyler B."/>
            <person name="van West P."/>
            <person name="Dieguez-Uribeondo J."/>
            <person name="de Bruijn I."/>
            <person name="Tripathy S."/>
            <person name="Jiang R."/>
            <person name="Young S.K."/>
            <person name="Zeng Q."/>
            <person name="Gargeya S."/>
            <person name="Fitzgerald M."/>
            <person name="Haas B."/>
            <person name="Abouelleil A."/>
            <person name="Alvarado L."/>
            <person name="Arachchi H.M."/>
            <person name="Berlin A."/>
            <person name="Chapman S.B."/>
            <person name="Goldberg J."/>
            <person name="Griggs A."/>
            <person name="Gujja S."/>
            <person name="Hansen M."/>
            <person name="Howarth C."/>
            <person name="Imamovic A."/>
            <person name="Larimer J."/>
            <person name="McCowen C."/>
            <person name="Montmayeur A."/>
            <person name="Murphy C."/>
            <person name="Neiman D."/>
            <person name="Pearson M."/>
            <person name="Priest M."/>
            <person name="Roberts A."/>
            <person name="Saif S."/>
            <person name="Shea T."/>
            <person name="Sisk P."/>
            <person name="Sykes S."/>
            <person name="Wortman J."/>
            <person name="Nusbaum C."/>
            <person name="Birren B."/>
        </authorList>
    </citation>
    <scope>NUCLEOTIDE SEQUENCE [LARGE SCALE GENOMIC DNA]</scope>
    <source>
        <strain evidence="8 9">VS20</strain>
    </source>
</reference>
<evidence type="ECO:0000313" key="9">
    <source>
        <dbReference type="Proteomes" id="UP000030762"/>
    </source>
</evidence>
<evidence type="ECO:0000256" key="3">
    <source>
        <dbReference type="ARBA" id="ARBA00022722"/>
    </source>
</evidence>
<keyword evidence="5" id="KW-0539">Nucleus</keyword>
<keyword evidence="9" id="KW-1185">Reference proteome</keyword>
<evidence type="ECO:0000256" key="6">
    <source>
        <dbReference type="SAM" id="MobiDB-lite"/>
    </source>
</evidence>
<evidence type="ECO:0000256" key="2">
    <source>
        <dbReference type="ARBA" id="ARBA00006357"/>
    </source>
</evidence>
<feature type="compositionally biased region" description="Basic and acidic residues" evidence="6">
    <location>
        <begin position="7"/>
        <end position="20"/>
    </location>
</feature>
<dbReference type="GO" id="GO:0003676">
    <property type="term" value="F:nucleic acid binding"/>
    <property type="evidence" value="ECO:0007669"/>
    <property type="project" value="InterPro"/>
</dbReference>
<dbReference type="InterPro" id="IPR047021">
    <property type="entry name" value="REXO1/3/4-like"/>
</dbReference>
<dbReference type="VEuPathDB" id="FungiDB:SDRG_10643"/>
<dbReference type="SUPFAM" id="SSF53098">
    <property type="entry name" value="Ribonuclease H-like"/>
    <property type="match status" value="1"/>
</dbReference>
<name>T0Q1Z7_SAPDV</name>